<evidence type="ECO:0000256" key="6">
    <source>
        <dbReference type="ARBA" id="ARBA00049203"/>
    </source>
</evidence>
<reference evidence="9 10" key="1">
    <citation type="submission" date="2019-09" db="EMBL/GenBank/DDBJ databases">
        <authorList>
            <person name="Brejova B."/>
        </authorList>
    </citation>
    <scope>NUCLEOTIDE SEQUENCE [LARGE SCALE GENOMIC DNA]</scope>
</reference>
<evidence type="ECO:0000256" key="5">
    <source>
        <dbReference type="ARBA" id="ARBA00022801"/>
    </source>
</evidence>
<dbReference type="Gene3D" id="3.40.50.1820">
    <property type="entry name" value="alpha/beta hydrolase"/>
    <property type="match status" value="1"/>
</dbReference>
<dbReference type="InterPro" id="IPR029058">
    <property type="entry name" value="AB_hydrolase_fold"/>
</dbReference>
<dbReference type="AlphaFoldDB" id="A0A5E8B543"/>
<feature type="domain" description="AB hydrolase-1" evidence="8">
    <location>
        <begin position="337"/>
        <end position="637"/>
    </location>
</feature>
<sequence length="667" mass="71999">MSDLQRNFFRRKIQDRENQLQRMGLTPFAEEEEEENENKNNETIKSSTPKDSDFLDDLPKPPPIRIPSELSPKPIQGIATSSPGSLFGSPHGSTTPRSSKYKPRDWADGYFDERFTISVHRADKQIDFTVYFTAPSDPLKMPAFVFHHGAGSSALSFACAARDIKQTFKAHGAATPSAANNLGGAIPSIDGAEGQSQVGPISSAFGGVSTSLAPKPLSQTATISSSPGGIVPGMGIGSLSAVAPLPVGPSSKPQYKQSSYSAAPMMTPIMSGMIPLPGSGIPATVYPGSPTAVAQPPPPPGVANTGIETTIPEILQNEETTENEKKETVVEDGETPCVFAFDARYHGSTKVYNVSETGDLVEEPFEEMDMSLETLTRDMIDVINKVYETKGWGKKEDESTPNPSLILVGHSLGGSVVTSVATESAGNIQKLKKKKEETGEETGEETTEEDLPHLPGSVSGVAVLDVVEGTAIESLQTMNMILDSRPLTFPSIERGIEWHLRSKALRNPESACISVPCLLRPQPEHSVSKISSSSSSSSSSTTGYPSWSVLPNLGGKGGTAVAGGRWEWVTNLRATEPFWRGWFTGLSARFLRVPAARLLVLAGTDRLDKDLMIGQMQGKYQLVVFQEAGHFIQEDVPYKTAHLFYDFYLRNVRSQSIVPVFGSFRKD</sequence>
<dbReference type="SUPFAM" id="SSF53474">
    <property type="entry name" value="alpha/beta-Hydrolases"/>
    <property type="match status" value="1"/>
</dbReference>
<evidence type="ECO:0000256" key="4">
    <source>
        <dbReference type="ARBA" id="ARBA00022487"/>
    </source>
</evidence>
<organism evidence="9 10">
    <name type="scientific">Magnusiomyces paraingens</name>
    <dbReference type="NCBI Taxonomy" id="2606893"/>
    <lineage>
        <taxon>Eukaryota</taxon>
        <taxon>Fungi</taxon>
        <taxon>Dikarya</taxon>
        <taxon>Ascomycota</taxon>
        <taxon>Saccharomycotina</taxon>
        <taxon>Dipodascomycetes</taxon>
        <taxon>Dipodascales</taxon>
        <taxon>Dipodascaceae</taxon>
        <taxon>Magnusiomyces</taxon>
    </lineage>
</organism>
<evidence type="ECO:0000256" key="1">
    <source>
        <dbReference type="ARBA" id="ARBA00008645"/>
    </source>
</evidence>
<evidence type="ECO:0000256" key="7">
    <source>
        <dbReference type="SAM" id="MobiDB-lite"/>
    </source>
</evidence>
<evidence type="ECO:0000313" key="9">
    <source>
        <dbReference type="EMBL" id="VVT46651.1"/>
    </source>
</evidence>
<dbReference type="Pfam" id="PF12697">
    <property type="entry name" value="Abhydrolase_6"/>
    <property type="match status" value="1"/>
</dbReference>
<dbReference type="EMBL" id="CABVLU010000001">
    <property type="protein sequence ID" value="VVT46651.1"/>
    <property type="molecule type" value="Genomic_DNA"/>
</dbReference>
<evidence type="ECO:0000313" key="10">
    <source>
        <dbReference type="Proteomes" id="UP000398389"/>
    </source>
</evidence>
<dbReference type="PANTHER" id="PTHR14189">
    <property type="entry name" value="PROTEIN PHOSPHATASE METHYLESTERASE-1 RELATED"/>
    <property type="match status" value="1"/>
</dbReference>
<dbReference type="OrthoDB" id="194865at2759"/>
<accession>A0A5E8B543</accession>
<feature type="region of interest" description="Disordered" evidence="7">
    <location>
        <begin position="428"/>
        <end position="455"/>
    </location>
</feature>
<dbReference type="RefSeq" id="XP_031851933.1">
    <property type="nucleotide sequence ID" value="XM_031996042.1"/>
</dbReference>
<comment type="similarity">
    <text evidence="1">Belongs to the AB hydrolase superfamily.</text>
</comment>
<evidence type="ECO:0000256" key="3">
    <source>
        <dbReference type="ARBA" id="ARBA00020672"/>
    </source>
</evidence>
<dbReference type="InterPro" id="IPR016812">
    <property type="entry name" value="PPase_methylesterase_euk"/>
</dbReference>
<name>A0A5E8B543_9ASCO</name>
<evidence type="ECO:0000259" key="8">
    <source>
        <dbReference type="Pfam" id="PF12697"/>
    </source>
</evidence>
<gene>
    <name evidence="9" type="ORF">SAPINGB_P001319</name>
</gene>
<dbReference type="EC" id="3.1.1.89" evidence="2"/>
<feature type="compositionally biased region" description="Basic and acidic residues" evidence="7">
    <location>
        <begin position="37"/>
        <end position="59"/>
    </location>
</feature>
<keyword evidence="4" id="KW-0719">Serine esterase</keyword>
<dbReference type="GeneID" id="43580142"/>
<dbReference type="PANTHER" id="PTHR14189:SF0">
    <property type="entry name" value="PROTEIN PHOSPHATASE METHYLESTERASE 1"/>
    <property type="match status" value="1"/>
</dbReference>
<evidence type="ECO:0000256" key="2">
    <source>
        <dbReference type="ARBA" id="ARBA00013111"/>
    </source>
</evidence>
<feature type="compositionally biased region" description="Acidic residues" evidence="7">
    <location>
        <begin position="438"/>
        <end position="449"/>
    </location>
</feature>
<keyword evidence="5" id="KW-0378">Hydrolase</keyword>
<dbReference type="GO" id="GO:0051723">
    <property type="term" value="F:protein methylesterase activity"/>
    <property type="evidence" value="ECO:0007669"/>
    <property type="project" value="UniProtKB-EC"/>
</dbReference>
<protein>
    <recommendedName>
        <fullName evidence="3">Protein phosphatase methylesterase 1</fullName>
        <ecNumber evidence="2">3.1.1.89</ecNumber>
    </recommendedName>
</protein>
<keyword evidence="10" id="KW-1185">Reference proteome</keyword>
<dbReference type="InterPro" id="IPR000073">
    <property type="entry name" value="AB_hydrolase_1"/>
</dbReference>
<proteinExistence type="inferred from homology"/>
<feature type="region of interest" description="Disordered" evidence="7">
    <location>
        <begin position="1"/>
        <end position="103"/>
    </location>
</feature>
<dbReference type="Proteomes" id="UP000398389">
    <property type="component" value="Unassembled WGS sequence"/>
</dbReference>
<comment type="catalytic activity">
    <reaction evidence="6">
        <text>[phosphatase 2A protein]-C-terminal L-leucine methyl ester + H2O = [phosphatase 2A protein]-C-terminal L-leucine + methanol + H(+)</text>
        <dbReference type="Rhea" id="RHEA:48548"/>
        <dbReference type="Rhea" id="RHEA-COMP:12134"/>
        <dbReference type="Rhea" id="RHEA-COMP:12135"/>
        <dbReference type="ChEBI" id="CHEBI:15377"/>
        <dbReference type="ChEBI" id="CHEBI:15378"/>
        <dbReference type="ChEBI" id="CHEBI:17790"/>
        <dbReference type="ChEBI" id="CHEBI:90516"/>
        <dbReference type="ChEBI" id="CHEBI:90517"/>
        <dbReference type="EC" id="3.1.1.89"/>
    </reaction>
</comment>